<feature type="transmembrane region" description="Helical" evidence="1">
    <location>
        <begin position="46"/>
        <end position="66"/>
    </location>
</feature>
<dbReference type="Proteomes" id="UP000251213">
    <property type="component" value="Unassembled WGS sequence"/>
</dbReference>
<keyword evidence="1" id="KW-1133">Transmembrane helix</keyword>
<evidence type="ECO:0000313" key="2">
    <source>
        <dbReference type="EMBL" id="RAL24590.1"/>
    </source>
</evidence>
<keyword evidence="1" id="KW-0472">Membrane</keyword>
<protein>
    <submittedName>
        <fullName evidence="2">DUF1146 domain-containing protein</fullName>
    </submittedName>
</protein>
<keyword evidence="1" id="KW-0812">Transmembrane</keyword>
<evidence type="ECO:0000256" key="1">
    <source>
        <dbReference type="SAM" id="Phobius"/>
    </source>
</evidence>
<dbReference type="AlphaFoldDB" id="A0A364K5D5"/>
<feature type="transmembrane region" description="Helical" evidence="1">
    <location>
        <begin position="12"/>
        <end position="34"/>
    </location>
</feature>
<dbReference type="InterPro" id="IPR009526">
    <property type="entry name" value="DUF1146"/>
</dbReference>
<accession>A0A364K5D5</accession>
<reference evidence="2 3" key="2">
    <citation type="submission" date="2018-06" db="EMBL/GenBank/DDBJ databases">
        <authorList>
            <person name="Zhirakovskaya E."/>
        </authorList>
    </citation>
    <scope>NUCLEOTIDE SEQUENCE [LARGE SCALE GENOMIC DNA]</scope>
    <source>
        <strain evidence="2 3">FBKL4.011</strain>
    </source>
</reference>
<sequence length="80" mass="9151">MDGVTHLGVTALINIILSLSCIVFCWSILSNITIGKWIQAKKPFQMRILMLILSIVLGHQLATFFIDYLDWTRLISQLFI</sequence>
<keyword evidence="3" id="KW-1185">Reference proteome</keyword>
<reference evidence="2 3" key="1">
    <citation type="submission" date="2018-06" db="EMBL/GenBank/DDBJ databases">
        <title>Thermoflavimicrobium daqus sp. nov., a thermophilic microbe isolated from Moutai-flavour Daqu.</title>
        <authorList>
            <person name="Wang X."/>
            <person name="Zhou H."/>
        </authorList>
    </citation>
    <scope>NUCLEOTIDE SEQUENCE [LARGE SCALE GENOMIC DNA]</scope>
    <source>
        <strain evidence="2 3">FBKL4.011</strain>
    </source>
</reference>
<gene>
    <name evidence="2" type="ORF">DL897_09800</name>
</gene>
<dbReference type="Pfam" id="PF06612">
    <property type="entry name" value="DUF1146"/>
    <property type="match status" value="1"/>
</dbReference>
<dbReference type="EMBL" id="QJKK01000004">
    <property type="protein sequence ID" value="RAL24590.1"/>
    <property type="molecule type" value="Genomic_DNA"/>
</dbReference>
<comment type="caution">
    <text evidence="2">The sequence shown here is derived from an EMBL/GenBank/DDBJ whole genome shotgun (WGS) entry which is preliminary data.</text>
</comment>
<dbReference type="RefSeq" id="WP_113658961.1">
    <property type="nucleotide sequence ID" value="NZ_KZ845666.1"/>
</dbReference>
<organism evidence="2 3">
    <name type="scientific">Thermoflavimicrobium daqui</name>
    <dbReference type="NCBI Taxonomy" id="2137476"/>
    <lineage>
        <taxon>Bacteria</taxon>
        <taxon>Bacillati</taxon>
        <taxon>Bacillota</taxon>
        <taxon>Bacilli</taxon>
        <taxon>Bacillales</taxon>
        <taxon>Thermoactinomycetaceae</taxon>
        <taxon>Thermoflavimicrobium</taxon>
    </lineage>
</organism>
<name>A0A364K5D5_9BACL</name>
<proteinExistence type="predicted"/>
<evidence type="ECO:0000313" key="3">
    <source>
        <dbReference type="Proteomes" id="UP000251213"/>
    </source>
</evidence>
<dbReference type="OrthoDB" id="1651016at2"/>